<evidence type="ECO:0000256" key="5">
    <source>
        <dbReference type="ARBA" id="ARBA00023274"/>
    </source>
</evidence>
<dbReference type="InterPro" id="IPR034704">
    <property type="entry name" value="Ribosomal_bL28/bL31-like_sf"/>
</dbReference>
<dbReference type="EMBL" id="CAESGF010000005">
    <property type="protein sequence ID" value="CAB4363354.1"/>
    <property type="molecule type" value="Genomic_DNA"/>
</dbReference>
<evidence type="ECO:0000313" key="7">
    <source>
        <dbReference type="EMBL" id="CAB4363354.1"/>
    </source>
</evidence>
<dbReference type="PANTHER" id="PTHR33280:SF1">
    <property type="entry name" value="LARGE RIBOSOMAL SUBUNIT PROTEIN BL31C"/>
    <property type="match status" value="1"/>
</dbReference>
<evidence type="ECO:0000256" key="4">
    <source>
        <dbReference type="ARBA" id="ARBA00022980"/>
    </source>
</evidence>
<dbReference type="PRINTS" id="PR01249">
    <property type="entry name" value="RIBOSOMALL31"/>
</dbReference>
<evidence type="ECO:0000313" key="11">
    <source>
        <dbReference type="EMBL" id="CAB4925942.1"/>
    </source>
</evidence>
<dbReference type="EMBL" id="CAFBOL010000003">
    <property type="protein sequence ID" value="CAB4972189.1"/>
    <property type="molecule type" value="Genomic_DNA"/>
</dbReference>
<keyword evidence="5" id="KW-0687">Ribonucleoprotein</keyword>
<evidence type="ECO:0000256" key="1">
    <source>
        <dbReference type="ARBA" id="ARBA00009296"/>
    </source>
</evidence>
<dbReference type="InterPro" id="IPR002150">
    <property type="entry name" value="Ribosomal_bL31"/>
</dbReference>
<dbReference type="NCBIfam" id="NF000612">
    <property type="entry name" value="PRK00019.1"/>
    <property type="match status" value="1"/>
</dbReference>
<dbReference type="Gene3D" id="4.10.830.30">
    <property type="entry name" value="Ribosomal protein L31"/>
    <property type="match status" value="1"/>
</dbReference>
<evidence type="ECO:0000256" key="2">
    <source>
        <dbReference type="ARBA" id="ARBA00022730"/>
    </source>
</evidence>
<evidence type="ECO:0000313" key="12">
    <source>
        <dbReference type="EMBL" id="CAB4972189.1"/>
    </source>
</evidence>
<evidence type="ECO:0000256" key="3">
    <source>
        <dbReference type="ARBA" id="ARBA00022884"/>
    </source>
</evidence>
<organism evidence="7">
    <name type="scientific">freshwater metagenome</name>
    <dbReference type="NCBI Taxonomy" id="449393"/>
    <lineage>
        <taxon>unclassified sequences</taxon>
        <taxon>metagenomes</taxon>
        <taxon>ecological metagenomes</taxon>
    </lineage>
</organism>
<accession>A0A6J6A6R0</accession>
<dbReference type="GO" id="GO:0003735">
    <property type="term" value="F:structural constituent of ribosome"/>
    <property type="evidence" value="ECO:0007669"/>
    <property type="project" value="InterPro"/>
</dbReference>
<dbReference type="InterPro" id="IPR042105">
    <property type="entry name" value="Ribosomal_bL31_sf"/>
</dbReference>
<name>A0A6J6A6R0_9ZZZZ</name>
<reference evidence="7" key="1">
    <citation type="submission" date="2020-05" db="EMBL/GenBank/DDBJ databases">
        <authorList>
            <person name="Chiriac C."/>
            <person name="Salcher M."/>
            <person name="Ghai R."/>
            <person name="Kavagutti S V."/>
        </authorList>
    </citation>
    <scope>NUCLEOTIDE SEQUENCE</scope>
</reference>
<keyword evidence="2" id="KW-0699">rRNA-binding</keyword>
<sequence>MKTEIHPKYTDVTVRCSCGSTFTTRSTRGGDLTLELCNECHPFFTGKQKLVDTGGRVERFNKRYGERKAK</sequence>
<protein>
    <recommendedName>
        <fullName evidence="6">Large ribosomal subunit protein bL31</fullName>
    </recommendedName>
</protein>
<dbReference type="NCBIfam" id="TIGR00105">
    <property type="entry name" value="L31"/>
    <property type="match status" value="1"/>
</dbReference>
<dbReference type="EMBL" id="CAFBMT010000005">
    <property type="protein sequence ID" value="CAB4925942.1"/>
    <property type="molecule type" value="Genomic_DNA"/>
</dbReference>
<dbReference type="EMBL" id="CAEZYF010000008">
    <property type="protein sequence ID" value="CAB4723007.1"/>
    <property type="molecule type" value="Genomic_DNA"/>
</dbReference>
<dbReference type="NCBIfam" id="NF001809">
    <property type="entry name" value="PRK00528.1"/>
    <property type="match status" value="1"/>
</dbReference>
<gene>
    <name evidence="8" type="ORF">UFOPK2656_01513</name>
    <name evidence="9" type="ORF">UFOPK3099_00243</name>
    <name evidence="10" type="ORF">UFOPK3267_01142</name>
    <name evidence="11" type="ORF">UFOPK3651_01165</name>
    <name evidence="12" type="ORF">UFOPK3931_00222</name>
    <name evidence="7" type="ORF">UFOPK4189_01134</name>
</gene>
<comment type="similarity">
    <text evidence="1">Belongs to the bacterial ribosomal protein bL31 family. Type A subfamily.</text>
</comment>
<evidence type="ECO:0000313" key="8">
    <source>
        <dbReference type="EMBL" id="CAB4723007.1"/>
    </source>
</evidence>
<dbReference type="Pfam" id="PF01197">
    <property type="entry name" value="Ribosomal_L31"/>
    <property type="match status" value="1"/>
</dbReference>
<evidence type="ECO:0000313" key="10">
    <source>
        <dbReference type="EMBL" id="CAB4850300.1"/>
    </source>
</evidence>
<dbReference type="InterPro" id="IPR027491">
    <property type="entry name" value="Ribosomal_bL31_A"/>
</dbReference>
<keyword evidence="4" id="KW-0689">Ribosomal protein</keyword>
<dbReference type="HAMAP" id="MF_00501">
    <property type="entry name" value="Ribosomal_bL31_1"/>
    <property type="match status" value="1"/>
</dbReference>
<dbReference type="EMBL" id="CAFBIY010000051">
    <property type="protein sequence ID" value="CAB4850300.1"/>
    <property type="molecule type" value="Genomic_DNA"/>
</dbReference>
<evidence type="ECO:0000256" key="6">
    <source>
        <dbReference type="ARBA" id="ARBA00035687"/>
    </source>
</evidence>
<proteinExistence type="inferred from homology"/>
<dbReference type="PANTHER" id="PTHR33280">
    <property type="entry name" value="50S RIBOSOMAL PROTEIN L31, CHLOROPLASTIC"/>
    <property type="match status" value="1"/>
</dbReference>
<dbReference type="GO" id="GO:0019843">
    <property type="term" value="F:rRNA binding"/>
    <property type="evidence" value="ECO:0007669"/>
    <property type="project" value="UniProtKB-KW"/>
</dbReference>
<dbReference type="GO" id="GO:1990904">
    <property type="term" value="C:ribonucleoprotein complex"/>
    <property type="evidence" value="ECO:0007669"/>
    <property type="project" value="UniProtKB-KW"/>
</dbReference>
<dbReference type="GO" id="GO:0006412">
    <property type="term" value="P:translation"/>
    <property type="evidence" value="ECO:0007669"/>
    <property type="project" value="InterPro"/>
</dbReference>
<keyword evidence="3" id="KW-0694">RNA-binding</keyword>
<dbReference type="SUPFAM" id="SSF143800">
    <property type="entry name" value="L28p-like"/>
    <property type="match status" value="1"/>
</dbReference>
<evidence type="ECO:0000313" key="9">
    <source>
        <dbReference type="EMBL" id="CAB4803224.1"/>
    </source>
</evidence>
<dbReference type="EMBL" id="CAFAAV010000010">
    <property type="protein sequence ID" value="CAB4803224.1"/>
    <property type="molecule type" value="Genomic_DNA"/>
</dbReference>
<dbReference type="AlphaFoldDB" id="A0A6J6A6R0"/>
<dbReference type="GO" id="GO:0005840">
    <property type="term" value="C:ribosome"/>
    <property type="evidence" value="ECO:0007669"/>
    <property type="project" value="UniProtKB-KW"/>
</dbReference>